<dbReference type="KEGG" id="rlc:K227x_00830"/>
<dbReference type="RefSeq" id="WP_145167470.1">
    <property type="nucleotide sequence ID" value="NZ_CP036525.1"/>
</dbReference>
<reference evidence="2 3" key="1">
    <citation type="submission" date="2019-02" db="EMBL/GenBank/DDBJ databases">
        <title>Deep-cultivation of Planctomycetes and their phenomic and genomic characterization uncovers novel biology.</title>
        <authorList>
            <person name="Wiegand S."/>
            <person name="Jogler M."/>
            <person name="Boedeker C."/>
            <person name="Pinto D."/>
            <person name="Vollmers J."/>
            <person name="Rivas-Marin E."/>
            <person name="Kohn T."/>
            <person name="Peeters S.H."/>
            <person name="Heuer A."/>
            <person name="Rast P."/>
            <person name="Oberbeckmann S."/>
            <person name="Bunk B."/>
            <person name="Jeske O."/>
            <person name="Meyerdierks A."/>
            <person name="Storesund J.E."/>
            <person name="Kallscheuer N."/>
            <person name="Luecker S."/>
            <person name="Lage O.M."/>
            <person name="Pohl T."/>
            <person name="Merkel B.J."/>
            <person name="Hornburger P."/>
            <person name="Mueller R.-W."/>
            <person name="Bruemmer F."/>
            <person name="Labrenz M."/>
            <person name="Spormann A.M."/>
            <person name="Op den Camp H."/>
            <person name="Overmann J."/>
            <person name="Amann R."/>
            <person name="Jetten M.S.M."/>
            <person name="Mascher T."/>
            <person name="Medema M.H."/>
            <person name="Devos D.P."/>
            <person name="Kaster A.-K."/>
            <person name="Ovreas L."/>
            <person name="Rohde M."/>
            <person name="Galperin M.Y."/>
            <person name="Jogler C."/>
        </authorList>
    </citation>
    <scope>NUCLEOTIDE SEQUENCE [LARGE SCALE GENOMIC DNA]</scope>
    <source>
        <strain evidence="2 3">K22_7</strain>
    </source>
</reference>
<gene>
    <name evidence="2" type="ORF">K227x_00830</name>
</gene>
<sequence length="66" mass="7493">MTTSSDHNTTPSKPVPSGQHWNELTATLTRESTEAFALWMDEDLDKLTEELKRYASPRSVLKSISR</sequence>
<protein>
    <submittedName>
        <fullName evidence="2">Uncharacterized protein</fullName>
    </submittedName>
</protein>
<feature type="region of interest" description="Disordered" evidence="1">
    <location>
        <begin position="1"/>
        <end position="22"/>
    </location>
</feature>
<evidence type="ECO:0000313" key="2">
    <source>
        <dbReference type="EMBL" id="QDT01716.1"/>
    </source>
</evidence>
<evidence type="ECO:0000256" key="1">
    <source>
        <dbReference type="SAM" id="MobiDB-lite"/>
    </source>
</evidence>
<keyword evidence="3" id="KW-1185">Reference proteome</keyword>
<dbReference type="Proteomes" id="UP000318538">
    <property type="component" value="Chromosome"/>
</dbReference>
<evidence type="ECO:0000313" key="3">
    <source>
        <dbReference type="Proteomes" id="UP000318538"/>
    </source>
</evidence>
<proteinExistence type="predicted"/>
<dbReference type="EMBL" id="CP036525">
    <property type="protein sequence ID" value="QDT01716.1"/>
    <property type="molecule type" value="Genomic_DNA"/>
</dbReference>
<dbReference type="AlphaFoldDB" id="A0A517N3K9"/>
<feature type="compositionally biased region" description="Polar residues" evidence="1">
    <location>
        <begin position="1"/>
        <end position="12"/>
    </location>
</feature>
<name>A0A517N3K9_9BACT</name>
<dbReference type="OrthoDB" id="289459at2"/>
<organism evidence="2 3">
    <name type="scientific">Rubripirellula lacrimiformis</name>
    <dbReference type="NCBI Taxonomy" id="1930273"/>
    <lineage>
        <taxon>Bacteria</taxon>
        <taxon>Pseudomonadati</taxon>
        <taxon>Planctomycetota</taxon>
        <taxon>Planctomycetia</taxon>
        <taxon>Pirellulales</taxon>
        <taxon>Pirellulaceae</taxon>
        <taxon>Rubripirellula</taxon>
    </lineage>
</organism>
<accession>A0A517N3K9</accession>